<sequence length="199" mass="22891">MLLEFYGRCSFKVYIPNKLNKYGIKGLSTVDARAFYMSYVEIYAGLQTEGAFQQDNSAAVGRITNHISESGRNVTVYRWFTSVESNFIAADRMGDWNLHLHNIELMIPLFHASEHFSYAKASQIYLQDMKELQDKMDSTEFKKFTEGYFTSRRSGVFSDAVMSIATGITGDKDINCYDAFEEGLKIMKKTERQNLRKLK</sequence>
<organism evidence="2 3">
    <name type="scientific">Ignelater luminosus</name>
    <name type="common">Cucubano</name>
    <name type="synonym">Pyrophorus luminosus</name>
    <dbReference type="NCBI Taxonomy" id="2038154"/>
    <lineage>
        <taxon>Eukaryota</taxon>
        <taxon>Metazoa</taxon>
        <taxon>Ecdysozoa</taxon>
        <taxon>Arthropoda</taxon>
        <taxon>Hexapoda</taxon>
        <taxon>Insecta</taxon>
        <taxon>Pterygota</taxon>
        <taxon>Neoptera</taxon>
        <taxon>Endopterygota</taxon>
        <taxon>Coleoptera</taxon>
        <taxon>Polyphaga</taxon>
        <taxon>Elateriformia</taxon>
        <taxon>Elateroidea</taxon>
        <taxon>Elateridae</taxon>
        <taxon>Agrypninae</taxon>
        <taxon>Pyrophorini</taxon>
        <taxon>Ignelater</taxon>
    </lineage>
</organism>
<feature type="domain" description="PiggyBac transposable element-derived protein" evidence="1">
    <location>
        <begin position="2"/>
        <end position="84"/>
    </location>
</feature>
<dbReference type="AlphaFoldDB" id="A0A8K0D9P8"/>
<dbReference type="Proteomes" id="UP000801492">
    <property type="component" value="Unassembled WGS sequence"/>
</dbReference>
<name>A0A8K0D9P8_IGNLU</name>
<dbReference type="OrthoDB" id="6745948at2759"/>
<dbReference type="PANTHER" id="PTHR47018:SF3">
    <property type="entry name" value="MYCBP-ASSOCIATED PROTEIN"/>
    <property type="match status" value="1"/>
</dbReference>
<keyword evidence="3" id="KW-1185">Reference proteome</keyword>
<protein>
    <recommendedName>
        <fullName evidence="1">PiggyBac transposable element-derived protein domain-containing protein</fullName>
    </recommendedName>
</protein>
<dbReference type="InterPro" id="IPR029526">
    <property type="entry name" value="PGBD"/>
</dbReference>
<reference evidence="2" key="1">
    <citation type="submission" date="2019-08" db="EMBL/GenBank/DDBJ databases">
        <title>The genome of the North American firefly Photinus pyralis.</title>
        <authorList>
            <consortium name="Photinus pyralis genome working group"/>
            <person name="Fallon T.R."/>
            <person name="Sander Lower S.E."/>
            <person name="Weng J.-K."/>
        </authorList>
    </citation>
    <scope>NUCLEOTIDE SEQUENCE</scope>
    <source>
        <strain evidence="2">TRF0915ILg1</strain>
        <tissue evidence="2">Whole body</tissue>
    </source>
</reference>
<dbReference type="EMBL" id="VTPC01001505">
    <property type="protein sequence ID" value="KAF2901749.1"/>
    <property type="molecule type" value="Genomic_DNA"/>
</dbReference>
<evidence type="ECO:0000259" key="1">
    <source>
        <dbReference type="Pfam" id="PF13843"/>
    </source>
</evidence>
<evidence type="ECO:0000313" key="2">
    <source>
        <dbReference type="EMBL" id="KAF2901749.1"/>
    </source>
</evidence>
<comment type="caution">
    <text evidence="2">The sequence shown here is derived from an EMBL/GenBank/DDBJ whole genome shotgun (WGS) entry which is preliminary data.</text>
</comment>
<accession>A0A8K0D9P8</accession>
<evidence type="ECO:0000313" key="3">
    <source>
        <dbReference type="Proteomes" id="UP000801492"/>
    </source>
</evidence>
<dbReference type="PANTHER" id="PTHR47018">
    <property type="entry name" value="CXC DOMAIN-CONTAINING PROTEIN-RELATED"/>
    <property type="match status" value="1"/>
</dbReference>
<dbReference type="Pfam" id="PF13843">
    <property type="entry name" value="DDE_Tnp_1_7"/>
    <property type="match status" value="1"/>
</dbReference>
<gene>
    <name evidence="2" type="ORF">ILUMI_04427</name>
</gene>
<proteinExistence type="predicted"/>